<dbReference type="Proteomes" id="UP000011859">
    <property type="component" value="Chromosome"/>
</dbReference>
<dbReference type="STRING" id="666685.R2APBS1_1995"/>
<evidence type="ECO:0000256" key="1">
    <source>
        <dbReference type="SAM" id="MobiDB-lite"/>
    </source>
</evidence>
<organism evidence="3 4">
    <name type="scientific">Rhodanobacter denitrificans</name>
    <dbReference type="NCBI Taxonomy" id="666685"/>
    <lineage>
        <taxon>Bacteria</taxon>
        <taxon>Pseudomonadati</taxon>
        <taxon>Pseudomonadota</taxon>
        <taxon>Gammaproteobacteria</taxon>
        <taxon>Lysobacterales</taxon>
        <taxon>Rhodanobacteraceae</taxon>
        <taxon>Rhodanobacter</taxon>
    </lineage>
</organism>
<proteinExistence type="predicted"/>
<dbReference type="HOGENOM" id="CLU_1015168_0_0_6"/>
<dbReference type="AlphaFoldDB" id="M4NHJ2"/>
<accession>M4NHJ2</accession>
<reference evidence="3 4" key="1">
    <citation type="submission" date="2012-04" db="EMBL/GenBank/DDBJ databases">
        <title>Complete genome of Rhodanobacter sp. 2APBS1.</title>
        <authorList>
            <consortium name="US DOE Joint Genome Institute"/>
            <person name="Huntemann M."/>
            <person name="Wei C.-L."/>
            <person name="Han J."/>
            <person name="Detter J.C."/>
            <person name="Han C."/>
            <person name="Tapia R."/>
            <person name="Munk A.C.C."/>
            <person name="Chen A."/>
            <person name="Krypides N."/>
            <person name="Mavromatis K."/>
            <person name="Markowitz V."/>
            <person name="Szeto E."/>
            <person name="Ivanova N."/>
            <person name="Mikhailova N."/>
            <person name="Ovchinnikova G."/>
            <person name="Pagani I."/>
            <person name="Pati A."/>
            <person name="Goodwin L."/>
            <person name="Peters L."/>
            <person name="Pitluck S."/>
            <person name="Woyke T."/>
            <person name="Prakash O."/>
            <person name="Elkins J."/>
            <person name="Brown S."/>
            <person name="Palumbo A."/>
            <person name="Hemme C."/>
            <person name="Zhou J."/>
            <person name="Watson D."/>
            <person name="Jardine P."/>
            <person name="Kostka J."/>
            <person name="Green S."/>
        </authorList>
    </citation>
    <scope>NUCLEOTIDE SEQUENCE [LARGE SCALE GENOMIC DNA]</scope>
    <source>
        <strain evidence="3 4">2APBS1</strain>
    </source>
</reference>
<dbReference type="EMBL" id="CP003470">
    <property type="protein sequence ID" value="AGG89118.1"/>
    <property type="molecule type" value="Genomic_DNA"/>
</dbReference>
<dbReference type="KEGG" id="rhd:R2APBS1_1995"/>
<sequence length="274" mass="27326" precursor="true">MFAPFRPGLFAATAVLTVVMASVPSLGAAQQVSIELPGYGAGGPASSSTAPPGAAAISGRVRATLPVYDANRGVIVNAAGRIVATTRENAPLPARQYVGNSSATQPGFASAVAPAPDAAWQPRSGPEVVLAPAVSIVADDRPVALRATLIGGAGPVSVRYVVRDGVGTVLTQGQLAWWPGEVGAKTLTVPISGAGTAGQLVVSVIDPRGATVAGDGSARIVMRHRQAPAWINRPGCAAGDGRGCPVLQGHPAPVPSGSLQAPMPAPRGDSLPGR</sequence>
<protein>
    <submittedName>
        <fullName evidence="3">Uncharacterized protein</fullName>
    </submittedName>
</protein>
<keyword evidence="2" id="KW-0732">Signal</keyword>
<gene>
    <name evidence="3" type="ORF">R2APBS1_1995</name>
</gene>
<feature type="region of interest" description="Disordered" evidence="1">
    <location>
        <begin position="242"/>
        <end position="274"/>
    </location>
</feature>
<keyword evidence="4" id="KW-1185">Reference proteome</keyword>
<name>M4NHJ2_9GAMM</name>
<feature type="chain" id="PRO_5004056195" evidence="2">
    <location>
        <begin position="28"/>
        <end position="274"/>
    </location>
</feature>
<evidence type="ECO:0000313" key="3">
    <source>
        <dbReference type="EMBL" id="AGG89118.1"/>
    </source>
</evidence>
<evidence type="ECO:0000256" key="2">
    <source>
        <dbReference type="SAM" id="SignalP"/>
    </source>
</evidence>
<evidence type="ECO:0000313" key="4">
    <source>
        <dbReference type="Proteomes" id="UP000011859"/>
    </source>
</evidence>
<feature type="signal peptide" evidence="2">
    <location>
        <begin position="1"/>
        <end position="27"/>
    </location>
</feature>